<feature type="region of interest" description="Disordered" evidence="1">
    <location>
        <begin position="1"/>
        <end position="60"/>
    </location>
</feature>
<dbReference type="PANTHER" id="PTHR38454:SF1">
    <property type="entry name" value="INTEGRAL MEMBRANE PROTEIN"/>
    <property type="match status" value="1"/>
</dbReference>
<feature type="compositionally biased region" description="Polar residues" evidence="1">
    <location>
        <begin position="18"/>
        <end position="43"/>
    </location>
</feature>
<accession>A0ABP2QZY7</accession>
<sequence length="941" mass="107069">MKNKNGDTMVARKAEDIQTVQGTEISQGSPQLSKTFSRSQLRSRQQKEPSRHDDSKERAEKSPFKDGLSFLAAFSLPILVMVIVFAVMKLYPFGTKTIMSGDYTLQYIPLYRALGHAFKHLDIGALFWSWHKGMGGVMPPVWGFNSLSLFSLAIGLSPAKFLNLAVFLVTLLRQGFAGLSFYYFLHKRYEAYRNRLLSVCIAAVYGLSGFLIVHQVNPNFLDNLILLPLLIIGLEKILDGKGSLKYSLVLAAMFITQFYTAYMAALFVVVYSFYYLLAKKAAFVFKIKQLFRLFLYSLLGVGLSAVWLLPVFYGLLDTKVAGGEQYPWVFTFLYNPLKLLIKFVPGAASGEEWGDFNSLPNFYVGVLGFVGLFNFFWTKTIDLRKKISSFVLLAFLLVAFSNAAVIRFWHMGQMPVGFYYRNAWLLSFVFLLITYQAFQKVSSWSRLQLSLTLVLVLLANVYVYFAVQEKSYTLVTIWQQLTMLVLAALIVLLFSWHSAKSWQLCLLLLLSMADMGINAKFTIERNLWHSPSSVLEGESKQEAFYHKLKLPKSTLARMEKSSANTWNDSLTYNYYGINHFTSSVEYKNLEFLGNLGLPSSTAISMYAGGTPLTDALFNLRYFVDNGIWSYSARKDLSKYYQSVKHFKNASLLENKTVFGLGFSGDAAMLKTKLDDKDVAANQNKIFHGLSDSMENLLEPYQTDMTLDNVTLINGENGQQIYRRQSSKRPGIIRFKWTPADSNAYYLYSARISSDNLSHIKLSVNGQAYTVFDRYRHPQLWNLTADSKDQEQTFEIQLTDNNPLDIADLKFYRFNDDSFQTFVSQKKIARWNPSKVTSRSLSGKVTQVEGKDYLLTSIPYNSGWRVKVDGQRVKGQEVWNAMLAFKLPAGKHRIDLYYVPQGIISGGLVTLLSAVLSMAVLQKKRRQKKLAEEEDFDEDEFD</sequence>
<organism evidence="3 4">
    <name type="scientific">Streptococcus ratti FA-1 = DSM 20564</name>
    <dbReference type="NCBI Taxonomy" id="699248"/>
    <lineage>
        <taxon>Bacteria</taxon>
        <taxon>Bacillati</taxon>
        <taxon>Bacillota</taxon>
        <taxon>Bacilli</taxon>
        <taxon>Lactobacillales</taxon>
        <taxon>Streptococcaceae</taxon>
        <taxon>Streptococcus</taxon>
    </lineage>
</organism>
<feature type="compositionally biased region" description="Basic and acidic residues" evidence="1">
    <location>
        <begin position="45"/>
        <end position="60"/>
    </location>
</feature>
<feature type="transmembrane region" description="Helical" evidence="2">
    <location>
        <begin position="328"/>
        <end position="348"/>
    </location>
</feature>
<protein>
    <submittedName>
        <fullName evidence="3">Transmembrane protein</fullName>
    </submittedName>
</protein>
<dbReference type="EMBL" id="AJTZ01000005">
    <property type="protein sequence ID" value="EJN94654.1"/>
    <property type="molecule type" value="Genomic_DNA"/>
</dbReference>
<gene>
    <name evidence="3" type="ORF">SRA_08971</name>
</gene>
<evidence type="ECO:0000313" key="3">
    <source>
        <dbReference type="EMBL" id="EJN94654.1"/>
    </source>
</evidence>
<keyword evidence="2 3" id="KW-0812">Transmembrane</keyword>
<dbReference type="Pfam" id="PF09586">
    <property type="entry name" value="YfhO"/>
    <property type="match status" value="1"/>
</dbReference>
<evidence type="ECO:0000313" key="4">
    <source>
        <dbReference type="Proteomes" id="UP000007815"/>
    </source>
</evidence>
<dbReference type="Proteomes" id="UP000007815">
    <property type="component" value="Unassembled WGS sequence"/>
</dbReference>
<evidence type="ECO:0000256" key="2">
    <source>
        <dbReference type="SAM" id="Phobius"/>
    </source>
</evidence>
<dbReference type="InterPro" id="IPR018580">
    <property type="entry name" value="Uncharacterised_YfhO"/>
</dbReference>
<feature type="transmembrane region" description="Helical" evidence="2">
    <location>
        <begin position="447"/>
        <end position="465"/>
    </location>
</feature>
<feature type="transmembrane region" description="Helical" evidence="2">
    <location>
        <begin position="477"/>
        <end position="497"/>
    </location>
</feature>
<dbReference type="NCBIfam" id="NF047590">
    <property type="entry name" value="GlcsyltransPgfM2Strep"/>
    <property type="match status" value="1"/>
</dbReference>
<keyword evidence="2" id="KW-0472">Membrane</keyword>
<feature type="transmembrane region" description="Helical" evidence="2">
    <location>
        <begin position="360"/>
        <end position="378"/>
    </location>
</feature>
<feature type="transmembrane region" description="Helical" evidence="2">
    <location>
        <begin position="294"/>
        <end position="316"/>
    </location>
</feature>
<feature type="transmembrane region" description="Helical" evidence="2">
    <location>
        <begin position="416"/>
        <end position="435"/>
    </location>
</feature>
<feature type="transmembrane region" description="Helical" evidence="2">
    <location>
        <begin position="390"/>
        <end position="410"/>
    </location>
</feature>
<feature type="transmembrane region" description="Helical" evidence="2">
    <location>
        <begin position="250"/>
        <end position="274"/>
    </location>
</feature>
<feature type="transmembrane region" description="Helical" evidence="2">
    <location>
        <begin position="165"/>
        <end position="184"/>
    </location>
</feature>
<feature type="transmembrane region" description="Helical" evidence="2">
    <location>
        <begin position="895"/>
        <end position="920"/>
    </location>
</feature>
<proteinExistence type="predicted"/>
<name>A0ABP2QZY7_STRRT</name>
<comment type="caution">
    <text evidence="3">The sequence shown here is derived from an EMBL/GenBank/DDBJ whole genome shotgun (WGS) entry which is preliminary data.</text>
</comment>
<feature type="transmembrane region" description="Helical" evidence="2">
    <location>
        <begin position="196"/>
        <end position="214"/>
    </location>
</feature>
<keyword evidence="4" id="KW-1185">Reference proteome</keyword>
<reference evidence="3 4" key="1">
    <citation type="submission" date="2009-12" db="EMBL/GenBank/DDBJ databases">
        <authorList>
            <person name="Lefebure T."/>
            <person name="Cornejo O.E."/>
            <person name="Pavinski Bitar P.D."/>
            <person name="Lang P."/>
            <person name="Stanhope M.J."/>
        </authorList>
    </citation>
    <scope>NUCLEOTIDE SEQUENCE [LARGE SCALE GENOMIC DNA]</scope>
    <source>
        <strain evidence="3 4">FA-1</strain>
    </source>
</reference>
<keyword evidence="2" id="KW-1133">Transmembrane helix</keyword>
<dbReference type="PANTHER" id="PTHR38454">
    <property type="entry name" value="INTEGRAL MEMBRANE PROTEIN-RELATED"/>
    <property type="match status" value="1"/>
</dbReference>
<evidence type="ECO:0000256" key="1">
    <source>
        <dbReference type="SAM" id="MobiDB-lite"/>
    </source>
</evidence>
<feature type="transmembrane region" description="Helical" evidence="2">
    <location>
        <begin position="68"/>
        <end position="88"/>
    </location>
</feature>